<gene>
    <name evidence="1" type="ORF">HKK74_33965</name>
</gene>
<evidence type="ECO:0000313" key="2">
    <source>
        <dbReference type="Proteomes" id="UP000805614"/>
    </source>
</evidence>
<comment type="caution">
    <text evidence="1">The sequence shown here is derived from an EMBL/GenBank/DDBJ whole genome shotgun (WGS) entry which is preliminary data.</text>
</comment>
<dbReference type="Proteomes" id="UP000805614">
    <property type="component" value="Unassembled WGS sequence"/>
</dbReference>
<dbReference type="RefSeq" id="WP_187247505.1">
    <property type="nucleotide sequence ID" value="NZ_BAAAOK010000022.1"/>
</dbReference>
<reference evidence="1 2" key="1">
    <citation type="submission" date="2020-06" db="EMBL/GenBank/DDBJ databases">
        <title>Actinomadura xiongansis sp. nov., isolated from soil of Baiyangdian.</title>
        <authorList>
            <person name="Zhang X."/>
        </authorList>
    </citation>
    <scope>NUCLEOTIDE SEQUENCE [LARGE SCALE GENOMIC DNA]</scope>
    <source>
        <strain evidence="1 2">HBUM206468</strain>
    </source>
</reference>
<proteinExistence type="predicted"/>
<dbReference type="EMBL" id="JABVEC010000042">
    <property type="protein sequence ID" value="MBC6470458.1"/>
    <property type="molecule type" value="Genomic_DNA"/>
</dbReference>
<name>A0ABR7M1J1_9ACTN</name>
<evidence type="ECO:0000313" key="1">
    <source>
        <dbReference type="EMBL" id="MBC6470458.1"/>
    </source>
</evidence>
<sequence length="92" mass="10363">MIAWHLPVDAVPLCPREAIHRLATALRGHGFRRLYVAHDGGISVLSVTAELTVWCRRGTFHWFADGRYILQSAERPEVTALVIAQGRAAFRR</sequence>
<protein>
    <submittedName>
        <fullName evidence="1">Uncharacterized protein</fullName>
    </submittedName>
</protein>
<accession>A0ABR7M1J1</accession>
<keyword evidence="2" id="KW-1185">Reference proteome</keyword>
<organism evidence="1 2">
    <name type="scientific">Actinomadura alba</name>
    <dbReference type="NCBI Taxonomy" id="406431"/>
    <lineage>
        <taxon>Bacteria</taxon>
        <taxon>Bacillati</taxon>
        <taxon>Actinomycetota</taxon>
        <taxon>Actinomycetes</taxon>
        <taxon>Streptosporangiales</taxon>
        <taxon>Thermomonosporaceae</taxon>
        <taxon>Actinomadura</taxon>
    </lineage>
</organism>